<evidence type="ECO:0000259" key="8">
    <source>
        <dbReference type="Pfam" id="PF00775"/>
    </source>
</evidence>
<gene>
    <name evidence="11" type="ORF">SAMN05216377_109158</name>
</gene>
<comment type="cofactor">
    <cofactor evidence="1">
        <name>Fe(3+)</name>
        <dbReference type="ChEBI" id="CHEBI:29034"/>
    </cofactor>
</comment>
<dbReference type="Pfam" id="PF00465">
    <property type="entry name" value="Fe-ADH"/>
    <property type="match status" value="1"/>
</dbReference>
<accession>A0A1G7RW04</accession>
<evidence type="ECO:0000259" key="7">
    <source>
        <dbReference type="Pfam" id="PF00465"/>
    </source>
</evidence>
<dbReference type="GO" id="GO:0018576">
    <property type="term" value="F:catechol 1,2-dioxygenase activity"/>
    <property type="evidence" value="ECO:0007669"/>
    <property type="project" value="InterPro"/>
</dbReference>
<evidence type="ECO:0000313" key="11">
    <source>
        <dbReference type="EMBL" id="SDG14931.1"/>
    </source>
</evidence>
<dbReference type="InterPro" id="IPR007535">
    <property type="entry name" value="Catechol_dOase_N"/>
</dbReference>
<dbReference type="EMBL" id="FNBE01000009">
    <property type="protein sequence ID" value="SDG14931.1"/>
    <property type="molecule type" value="Genomic_DNA"/>
</dbReference>
<dbReference type="SUPFAM" id="SSF56796">
    <property type="entry name" value="Dehydroquinate synthase-like"/>
    <property type="match status" value="1"/>
</dbReference>
<dbReference type="Pfam" id="PF04444">
    <property type="entry name" value="Dioxygenase_N"/>
    <property type="match status" value="1"/>
</dbReference>
<keyword evidence="4" id="KW-0223">Dioxygenase</keyword>
<evidence type="ECO:0000259" key="10">
    <source>
        <dbReference type="Pfam" id="PF25137"/>
    </source>
</evidence>
<evidence type="ECO:0000256" key="5">
    <source>
        <dbReference type="ARBA" id="ARBA00023002"/>
    </source>
</evidence>
<evidence type="ECO:0000313" key="12">
    <source>
        <dbReference type="Proteomes" id="UP000198967"/>
    </source>
</evidence>
<feature type="domain" description="Catechol dioxygenase N-terminal" evidence="9">
    <location>
        <begin position="383"/>
        <end position="453"/>
    </location>
</feature>
<evidence type="ECO:0000256" key="2">
    <source>
        <dbReference type="ARBA" id="ARBA00007825"/>
    </source>
</evidence>
<evidence type="ECO:0000259" key="9">
    <source>
        <dbReference type="Pfam" id="PF04444"/>
    </source>
</evidence>
<keyword evidence="6" id="KW-0408">Iron</keyword>
<dbReference type="PANTHER" id="PTHR33711">
    <property type="entry name" value="DIOXYGENASE, PUTATIVE (AFU_ORTHOLOGUE AFUA_2G02910)-RELATED"/>
    <property type="match status" value="1"/>
</dbReference>
<sequence length="640" mass="67910">MVTSFVRTVHPARIVFGRGTLETVPEEVERLGRTRALVLASPELAELGDRVEKALGPLAVARFDGAAMHTPVEVTTTALEVLREVGADCVVAVGGGSTTGLAKALAVRTGVDQVVLPTTYAGSEVTPVLGETADGVKTTRSAPEILPETVVYDVELSADLPVAMSVTSAVNALAHAVEALYSPDAEPVTDALALQAIQLLARGLRALPADPRDLDTRSDLLRGAWLAGTCLGSVGMGLHHKLCHTLGGSFDLPHAPTHTVVLPHAMAYNADAAPEAMRRIAEALGATNGQDAPTAVFDLIGRAGGPTSLRELGLAETDLDRVADLASATPYPNPAPLTRDGLAGLLRRAWAGERPAGSSTAATAAATARITEQVVESVADTPDPRLRHLLTDLVRRLHAFAVDNDLTQPEWQYGIDFLTRAGHITSDTRQEFVLLSDTLGLSSVVDLLTNSRTPDSTPSAVLGPFYVEGPPELPQGSDISRGAPGVPLSVDVLVTDTADRPVPDAVVDVWQSDDNGFYDVQLPDLDGPVLRGRLRTDAEGRLRFRSILPSEYPIPDDGPVGGMLTATGRHPYRAPHLHFLIRSPGHQQLVTQLFVRGGRYLDSDAVFGVKDDLVVDFTPHTGPDGEERRELTFTFRLAPA</sequence>
<dbReference type="Gene3D" id="2.60.130.10">
    <property type="entry name" value="Aromatic compound dioxygenase"/>
    <property type="match status" value="1"/>
</dbReference>
<dbReference type="PANTHER" id="PTHR33711:SF7">
    <property type="entry name" value="INTRADIOL RING-CLEAVAGE DIOXYGENASES DOMAIN-CONTAINING PROTEIN-RELATED"/>
    <property type="match status" value="1"/>
</dbReference>
<dbReference type="InterPro" id="IPR056798">
    <property type="entry name" value="ADH_Fe_C"/>
</dbReference>
<reference evidence="11 12" key="1">
    <citation type="submission" date="2016-10" db="EMBL/GenBank/DDBJ databases">
        <authorList>
            <person name="de Groot N.N."/>
        </authorList>
    </citation>
    <scope>NUCLEOTIDE SEQUENCE [LARGE SCALE GENOMIC DNA]</scope>
    <source>
        <strain evidence="11 12">CGMCC 4.3143</strain>
    </source>
</reference>
<evidence type="ECO:0000256" key="1">
    <source>
        <dbReference type="ARBA" id="ARBA00001965"/>
    </source>
</evidence>
<dbReference type="Proteomes" id="UP000198967">
    <property type="component" value="Unassembled WGS sequence"/>
</dbReference>
<dbReference type="GO" id="GO:0018506">
    <property type="term" value="F:maleylacetate reductase activity"/>
    <property type="evidence" value="ECO:0007669"/>
    <property type="project" value="InterPro"/>
</dbReference>
<organism evidence="11 12">
    <name type="scientific">Pseudonocardia oroxyli</name>
    <dbReference type="NCBI Taxonomy" id="366584"/>
    <lineage>
        <taxon>Bacteria</taxon>
        <taxon>Bacillati</taxon>
        <taxon>Actinomycetota</taxon>
        <taxon>Actinomycetes</taxon>
        <taxon>Pseudonocardiales</taxon>
        <taxon>Pseudonocardiaceae</taxon>
        <taxon>Pseudonocardia</taxon>
    </lineage>
</organism>
<dbReference type="CDD" id="cd08177">
    <property type="entry name" value="MAR"/>
    <property type="match status" value="1"/>
</dbReference>
<dbReference type="InterPro" id="IPR015889">
    <property type="entry name" value="Intradiol_dOase_core"/>
</dbReference>
<evidence type="ECO:0000256" key="3">
    <source>
        <dbReference type="ARBA" id="ARBA00022723"/>
    </source>
</evidence>
<dbReference type="Pfam" id="PF25137">
    <property type="entry name" value="ADH_Fe_C"/>
    <property type="match status" value="1"/>
</dbReference>
<dbReference type="Gene3D" id="1.20.1090.10">
    <property type="entry name" value="Dehydroquinate synthase-like - alpha domain"/>
    <property type="match status" value="1"/>
</dbReference>
<comment type="similarity">
    <text evidence="2">Belongs to the intradiol ring-cleavage dioxygenase family.</text>
</comment>
<dbReference type="InterPro" id="IPR000627">
    <property type="entry name" value="Intradiol_dOase_C"/>
</dbReference>
<dbReference type="SUPFAM" id="SSF49482">
    <property type="entry name" value="Aromatic compound dioxygenase"/>
    <property type="match status" value="1"/>
</dbReference>
<keyword evidence="12" id="KW-1185">Reference proteome</keyword>
<protein>
    <submittedName>
        <fullName evidence="11">Alcohol dehydrogenase, class IV</fullName>
    </submittedName>
</protein>
<dbReference type="InterPro" id="IPR001670">
    <property type="entry name" value="ADH_Fe/GldA"/>
</dbReference>
<evidence type="ECO:0000256" key="4">
    <source>
        <dbReference type="ARBA" id="ARBA00022964"/>
    </source>
</evidence>
<proteinExistence type="inferred from homology"/>
<dbReference type="Pfam" id="PF00775">
    <property type="entry name" value="Dioxygenase_C"/>
    <property type="match status" value="1"/>
</dbReference>
<dbReference type="GO" id="GO:0009712">
    <property type="term" value="P:catechol-containing compound metabolic process"/>
    <property type="evidence" value="ECO:0007669"/>
    <property type="project" value="InterPro"/>
</dbReference>
<dbReference type="STRING" id="366584.SAMN05216377_109158"/>
<dbReference type="RefSeq" id="WP_425438548.1">
    <property type="nucleotide sequence ID" value="NZ_FNBE01000009.1"/>
</dbReference>
<feature type="domain" description="Alcohol dehydrogenase iron-type/glycerol dehydrogenase GldA" evidence="7">
    <location>
        <begin position="11"/>
        <end position="153"/>
    </location>
</feature>
<dbReference type="AlphaFoldDB" id="A0A1G7RW04"/>
<dbReference type="InterPro" id="IPR034786">
    <property type="entry name" value="MAR"/>
</dbReference>
<name>A0A1G7RW04_PSEOR</name>
<dbReference type="Gene3D" id="3.40.50.1970">
    <property type="match status" value="1"/>
</dbReference>
<dbReference type="InterPro" id="IPR050770">
    <property type="entry name" value="Intradiol_RC_Dioxygenase"/>
</dbReference>
<dbReference type="GO" id="GO:0008199">
    <property type="term" value="F:ferric iron binding"/>
    <property type="evidence" value="ECO:0007669"/>
    <property type="project" value="InterPro"/>
</dbReference>
<feature type="domain" description="Intradiol ring-cleavage dioxygenases" evidence="8">
    <location>
        <begin position="482"/>
        <end position="638"/>
    </location>
</feature>
<evidence type="ECO:0000256" key="6">
    <source>
        <dbReference type="ARBA" id="ARBA00023004"/>
    </source>
</evidence>
<keyword evidence="3" id="KW-0479">Metal-binding</keyword>
<feature type="domain" description="Fe-containing alcohol dehydrogenase-like C-terminal" evidence="10">
    <location>
        <begin position="166"/>
        <end position="350"/>
    </location>
</feature>
<keyword evidence="5" id="KW-0560">Oxidoreductase</keyword>